<organism evidence="1 2">
    <name type="scientific">Larinioides sclopetarius</name>
    <dbReference type="NCBI Taxonomy" id="280406"/>
    <lineage>
        <taxon>Eukaryota</taxon>
        <taxon>Metazoa</taxon>
        <taxon>Ecdysozoa</taxon>
        <taxon>Arthropoda</taxon>
        <taxon>Chelicerata</taxon>
        <taxon>Arachnida</taxon>
        <taxon>Araneae</taxon>
        <taxon>Araneomorphae</taxon>
        <taxon>Entelegynae</taxon>
        <taxon>Araneoidea</taxon>
        <taxon>Araneidae</taxon>
        <taxon>Larinioides</taxon>
    </lineage>
</organism>
<name>A0AAV1ZNC4_9ARAC</name>
<accession>A0AAV1ZNC4</accession>
<evidence type="ECO:0000313" key="2">
    <source>
        <dbReference type="Proteomes" id="UP001497382"/>
    </source>
</evidence>
<reference evidence="1 2" key="1">
    <citation type="submission" date="2024-04" db="EMBL/GenBank/DDBJ databases">
        <authorList>
            <person name="Rising A."/>
            <person name="Reimegard J."/>
            <person name="Sonavane S."/>
            <person name="Akerstrom W."/>
            <person name="Nylinder S."/>
            <person name="Hedman E."/>
            <person name="Kallberg Y."/>
        </authorList>
    </citation>
    <scope>NUCLEOTIDE SEQUENCE [LARGE SCALE GENOMIC DNA]</scope>
</reference>
<keyword evidence="2" id="KW-1185">Reference proteome</keyword>
<sequence length="41" mass="4731">MGLISPSQSETETQLRFNHTAKAWSYTRSTIDSTDRWSKVN</sequence>
<evidence type="ECO:0000313" key="1">
    <source>
        <dbReference type="EMBL" id="CAL1272836.1"/>
    </source>
</evidence>
<protein>
    <submittedName>
        <fullName evidence="1">Uncharacterized protein</fullName>
    </submittedName>
</protein>
<feature type="non-terminal residue" evidence="1">
    <location>
        <position position="41"/>
    </location>
</feature>
<proteinExistence type="predicted"/>
<gene>
    <name evidence="1" type="ORF">LARSCL_LOCUS6606</name>
</gene>
<dbReference type="AlphaFoldDB" id="A0AAV1ZNC4"/>
<dbReference type="EMBL" id="CAXIEN010000064">
    <property type="protein sequence ID" value="CAL1272836.1"/>
    <property type="molecule type" value="Genomic_DNA"/>
</dbReference>
<comment type="caution">
    <text evidence="1">The sequence shown here is derived from an EMBL/GenBank/DDBJ whole genome shotgun (WGS) entry which is preliminary data.</text>
</comment>
<dbReference type="Proteomes" id="UP001497382">
    <property type="component" value="Unassembled WGS sequence"/>
</dbReference>